<evidence type="ECO:0000313" key="12">
    <source>
        <dbReference type="Proteomes" id="UP000279259"/>
    </source>
</evidence>
<accession>A0A427Y7K5</accession>
<dbReference type="EMBL" id="RSCD01000018">
    <property type="protein sequence ID" value="RSH87062.1"/>
    <property type="molecule type" value="Genomic_DNA"/>
</dbReference>
<keyword evidence="4 9" id="KW-0812">Transmembrane</keyword>
<proteinExistence type="inferred from homology"/>
<dbReference type="PROSITE" id="PS50850">
    <property type="entry name" value="MFS"/>
    <property type="match status" value="1"/>
</dbReference>
<dbReference type="InterPro" id="IPR036259">
    <property type="entry name" value="MFS_trans_sf"/>
</dbReference>
<dbReference type="SUPFAM" id="SSF103473">
    <property type="entry name" value="MFS general substrate transporter"/>
    <property type="match status" value="1"/>
</dbReference>
<dbReference type="InterPro" id="IPR050360">
    <property type="entry name" value="MFS_Sugar_Transporters"/>
</dbReference>
<evidence type="ECO:0000256" key="8">
    <source>
        <dbReference type="SAM" id="MobiDB-lite"/>
    </source>
</evidence>
<comment type="catalytic activity">
    <reaction evidence="7">
        <text>myo-inositol(out) + H(+)(out) = myo-inositol(in) + H(+)(in)</text>
        <dbReference type="Rhea" id="RHEA:60364"/>
        <dbReference type="ChEBI" id="CHEBI:15378"/>
        <dbReference type="ChEBI" id="CHEBI:17268"/>
    </reaction>
</comment>
<feature type="transmembrane region" description="Helical" evidence="9">
    <location>
        <begin position="355"/>
        <end position="372"/>
    </location>
</feature>
<evidence type="ECO:0000256" key="1">
    <source>
        <dbReference type="ARBA" id="ARBA00004141"/>
    </source>
</evidence>
<reference evidence="11 12" key="1">
    <citation type="submission" date="2018-11" db="EMBL/GenBank/DDBJ databases">
        <title>Genome sequence of Saitozyma podzolica DSM 27192.</title>
        <authorList>
            <person name="Aliyu H."/>
            <person name="Gorte O."/>
            <person name="Ochsenreither K."/>
        </authorList>
    </citation>
    <scope>NUCLEOTIDE SEQUENCE [LARGE SCALE GENOMIC DNA]</scope>
    <source>
        <strain evidence="11 12">DSM 27192</strain>
    </source>
</reference>
<keyword evidence="5 9" id="KW-1133">Transmembrane helix</keyword>
<comment type="subcellular location">
    <subcellularLocation>
        <location evidence="1">Membrane</location>
        <topology evidence="1">Multi-pass membrane protein</topology>
    </subcellularLocation>
</comment>
<dbReference type="OrthoDB" id="8120565at2759"/>
<comment type="similarity">
    <text evidence="2">Belongs to the major facilitator superfamily. Sugar transporter (TC 2.A.1.1) family.</text>
</comment>
<keyword evidence="12" id="KW-1185">Reference proteome</keyword>
<feature type="transmembrane region" description="Helical" evidence="9">
    <location>
        <begin position="381"/>
        <end position="399"/>
    </location>
</feature>
<evidence type="ECO:0000259" key="10">
    <source>
        <dbReference type="PROSITE" id="PS50850"/>
    </source>
</evidence>
<feature type="transmembrane region" description="Helical" evidence="9">
    <location>
        <begin position="143"/>
        <end position="176"/>
    </location>
</feature>
<dbReference type="InterPro" id="IPR005828">
    <property type="entry name" value="MFS_sugar_transport-like"/>
</dbReference>
<dbReference type="GO" id="GO:0005351">
    <property type="term" value="F:carbohydrate:proton symporter activity"/>
    <property type="evidence" value="ECO:0007669"/>
    <property type="project" value="TreeGrafter"/>
</dbReference>
<comment type="caution">
    <text evidence="11">The sequence shown here is derived from an EMBL/GenBank/DDBJ whole genome shotgun (WGS) entry which is preliminary data.</text>
</comment>
<dbReference type="GO" id="GO:0016020">
    <property type="term" value="C:membrane"/>
    <property type="evidence" value="ECO:0007669"/>
    <property type="project" value="UniProtKB-SubCell"/>
</dbReference>
<evidence type="ECO:0000256" key="2">
    <source>
        <dbReference type="ARBA" id="ARBA00010992"/>
    </source>
</evidence>
<sequence>MPMSAPKPRKSAPLRHELEAPSVFGMELHPDAVALSKDSAALCDAYGGNGIRVIFKNYMVALCASCACAGGLLFGFDQGLLSVTLVMPQFLAQFPEIDTSVTSGAGLNKGVMTALLELGAFIGALLAGFVADRYSRRASIGLGLVWFVIGSIIQTTSFQFAQLVVGRFIGGIGIGLLSSTAPMYISEISPPNVRGAFLVLSDGAIVFGIVVMFYLGPAEVPLTATDLWDTLHRLGLVFPPPVPHSDHSSRLRRLPVTDPRVQAEWLNIRAEACHNREVLVASHPDKIGEGFAQELKLEVASWLDMLKPGIRRRTMIGVVMMFFQQFVGINALIYYSPTLFEQLGLGYDMQLTLSGVMNIVQFVALIPTFLWLDKVGRRPPLLVGSVGMTVCHFVVAVMIAKYSNDWPAHQAQAWVGVAFIIFYMVPYGVGWGPIPWSLPAEVHAASRRAKGLALTTCSNWGNNFIIGLITPPLVQNTGYGAFIFFGVFSVLSGVWAYFFVPETKGIALEDIDRIFGDHMAHQDMEEKLKIVDIISGDPQPAEVLEVPEKGLASRKGSETGLEAGSGVGSSGSSTWAK</sequence>
<feature type="region of interest" description="Disordered" evidence="8">
    <location>
        <begin position="548"/>
        <end position="577"/>
    </location>
</feature>
<evidence type="ECO:0000256" key="4">
    <source>
        <dbReference type="ARBA" id="ARBA00022692"/>
    </source>
</evidence>
<feature type="transmembrane region" description="Helical" evidence="9">
    <location>
        <begin position="479"/>
        <end position="500"/>
    </location>
</feature>
<gene>
    <name evidence="11" type="ORF">EHS25_003551</name>
</gene>
<dbReference type="InterPro" id="IPR003663">
    <property type="entry name" value="Sugar/inositol_transpt"/>
</dbReference>
<feature type="transmembrane region" description="Helical" evidence="9">
    <location>
        <begin position="315"/>
        <end position="335"/>
    </location>
</feature>
<dbReference type="InterPro" id="IPR005829">
    <property type="entry name" value="Sugar_transporter_CS"/>
</dbReference>
<evidence type="ECO:0000256" key="5">
    <source>
        <dbReference type="ARBA" id="ARBA00022989"/>
    </source>
</evidence>
<dbReference type="Pfam" id="PF00083">
    <property type="entry name" value="Sugar_tr"/>
    <property type="match status" value="2"/>
</dbReference>
<dbReference type="InterPro" id="IPR020846">
    <property type="entry name" value="MFS_dom"/>
</dbReference>
<dbReference type="Gene3D" id="1.20.1250.20">
    <property type="entry name" value="MFS general substrate transporter like domains"/>
    <property type="match status" value="1"/>
</dbReference>
<evidence type="ECO:0000313" key="11">
    <source>
        <dbReference type="EMBL" id="RSH87062.1"/>
    </source>
</evidence>
<dbReference type="PANTHER" id="PTHR48022">
    <property type="entry name" value="PLASTIDIC GLUCOSE TRANSPORTER 4"/>
    <property type="match status" value="1"/>
</dbReference>
<dbReference type="Proteomes" id="UP000279259">
    <property type="component" value="Unassembled WGS sequence"/>
</dbReference>
<keyword evidence="3" id="KW-0813">Transport</keyword>
<protein>
    <recommendedName>
        <fullName evidence="10">Major facilitator superfamily (MFS) profile domain-containing protein</fullName>
    </recommendedName>
</protein>
<dbReference type="PRINTS" id="PR00171">
    <property type="entry name" value="SUGRTRNSPORT"/>
</dbReference>
<dbReference type="AlphaFoldDB" id="A0A427Y7K5"/>
<feature type="transmembrane region" description="Helical" evidence="9">
    <location>
        <begin position="111"/>
        <end position="131"/>
    </location>
</feature>
<dbReference type="PANTHER" id="PTHR48022:SF14">
    <property type="entry name" value="MAJOR FACILITATOR SUPERFAMILY (MFS) PROFILE DOMAIN-CONTAINING PROTEIN-RELATED"/>
    <property type="match status" value="1"/>
</dbReference>
<evidence type="ECO:0000256" key="7">
    <source>
        <dbReference type="ARBA" id="ARBA00049119"/>
    </source>
</evidence>
<keyword evidence="6 9" id="KW-0472">Membrane</keyword>
<dbReference type="PROSITE" id="PS00217">
    <property type="entry name" value="SUGAR_TRANSPORT_2"/>
    <property type="match status" value="1"/>
</dbReference>
<organism evidence="11 12">
    <name type="scientific">Saitozyma podzolica</name>
    <dbReference type="NCBI Taxonomy" id="1890683"/>
    <lineage>
        <taxon>Eukaryota</taxon>
        <taxon>Fungi</taxon>
        <taxon>Dikarya</taxon>
        <taxon>Basidiomycota</taxon>
        <taxon>Agaricomycotina</taxon>
        <taxon>Tremellomycetes</taxon>
        <taxon>Tremellales</taxon>
        <taxon>Trimorphomycetaceae</taxon>
        <taxon>Saitozyma</taxon>
    </lineage>
</organism>
<evidence type="ECO:0000256" key="9">
    <source>
        <dbReference type="SAM" id="Phobius"/>
    </source>
</evidence>
<dbReference type="PROSITE" id="PS00216">
    <property type="entry name" value="SUGAR_TRANSPORT_1"/>
    <property type="match status" value="1"/>
</dbReference>
<evidence type="ECO:0000256" key="3">
    <source>
        <dbReference type="ARBA" id="ARBA00022448"/>
    </source>
</evidence>
<feature type="transmembrane region" description="Helical" evidence="9">
    <location>
        <begin position="58"/>
        <end position="76"/>
    </location>
</feature>
<feature type="transmembrane region" description="Helical" evidence="9">
    <location>
        <begin position="451"/>
        <end position="473"/>
    </location>
</feature>
<feature type="transmembrane region" description="Helical" evidence="9">
    <location>
        <begin position="196"/>
        <end position="215"/>
    </location>
</feature>
<feature type="transmembrane region" description="Helical" evidence="9">
    <location>
        <begin position="411"/>
        <end position="430"/>
    </location>
</feature>
<feature type="domain" description="Major facilitator superfamily (MFS) profile" evidence="10">
    <location>
        <begin position="63"/>
        <end position="504"/>
    </location>
</feature>
<name>A0A427Y7K5_9TREE</name>
<evidence type="ECO:0000256" key="6">
    <source>
        <dbReference type="ARBA" id="ARBA00023136"/>
    </source>
</evidence>